<name>A0A3P8Y0D4_ESOLU</name>
<keyword evidence="4" id="KW-0732">Signal</keyword>
<dbReference type="PANTHER" id="PTHR24020:SF13">
    <property type="entry name" value="COLLAGEN ALPHA-3(VI) CHAIN"/>
    <property type="match status" value="1"/>
</dbReference>
<evidence type="ECO:0000313" key="10">
    <source>
        <dbReference type="Proteomes" id="UP000265140"/>
    </source>
</evidence>
<protein>
    <recommendedName>
        <fullName evidence="8">VWFA domain-containing protein</fullName>
    </recommendedName>
</protein>
<comment type="subcellular location">
    <subcellularLocation>
        <location evidence="1">Secreted</location>
        <location evidence="1">Extracellular space</location>
        <location evidence="1">Extracellular matrix</location>
    </subcellularLocation>
</comment>
<dbReference type="FunFam" id="3.40.50.410:FF:000003">
    <property type="entry name" value="Collagen type VI alpha 3 chain"/>
    <property type="match status" value="2"/>
</dbReference>
<evidence type="ECO:0000256" key="2">
    <source>
        <dbReference type="ARBA" id="ARBA00022525"/>
    </source>
</evidence>
<feature type="domain" description="VWFA" evidence="8">
    <location>
        <begin position="179"/>
        <end position="351"/>
    </location>
</feature>
<reference evidence="9" key="2">
    <citation type="submission" date="2020-02" db="EMBL/GenBank/DDBJ databases">
        <title>Esox lucius (northern pike) genome, fEsoLuc1, primary haplotype.</title>
        <authorList>
            <person name="Myers G."/>
            <person name="Karagic N."/>
            <person name="Meyer A."/>
            <person name="Pippel M."/>
            <person name="Reichard M."/>
            <person name="Winkler S."/>
            <person name="Tracey A."/>
            <person name="Sims Y."/>
            <person name="Howe K."/>
            <person name="Rhie A."/>
            <person name="Formenti G."/>
            <person name="Durbin R."/>
            <person name="Fedrigo O."/>
            <person name="Jarvis E.D."/>
        </authorList>
    </citation>
    <scope>NUCLEOTIDE SEQUENCE [LARGE SCALE GENOMIC DNA]</scope>
</reference>
<evidence type="ECO:0000256" key="7">
    <source>
        <dbReference type="ARBA" id="ARBA00023119"/>
    </source>
</evidence>
<dbReference type="SMART" id="SM00327">
    <property type="entry name" value="VWA"/>
    <property type="match status" value="2"/>
</dbReference>
<dbReference type="GO" id="GO:0005581">
    <property type="term" value="C:collagen trimer"/>
    <property type="evidence" value="ECO:0007669"/>
    <property type="project" value="UniProtKB-KW"/>
</dbReference>
<evidence type="ECO:0000256" key="1">
    <source>
        <dbReference type="ARBA" id="ARBA00004498"/>
    </source>
</evidence>
<keyword evidence="7" id="KW-0176">Collagen</keyword>
<evidence type="ECO:0000256" key="5">
    <source>
        <dbReference type="ARBA" id="ARBA00022737"/>
    </source>
</evidence>
<dbReference type="InterPro" id="IPR050525">
    <property type="entry name" value="ECM_Assembly_Org"/>
</dbReference>
<keyword evidence="6" id="KW-0130">Cell adhesion</keyword>
<dbReference type="Ensembl" id="ENSELUT00000004452.3">
    <property type="protein sequence ID" value="ENSELUP00000009094.3"/>
    <property type="gene ID" value="ENSELUG00000025459.2"/>
</dbReference>
<dbReference type="GeneTree" id="ENSGT00940000156462"/>
<dbReference type="InterPro" id="IPR036465">
    <property type="entry name" value="vWFA_dom_sf"/>
</dbReference>
<dbReference type="GO" id="GO:0007155">
    <property type="term" value="P:cell adhesion"/>
    <property type="evidence" value="ECO:0007669"/>
    <property type="project" value="UniProtKB-KW"/>
</dbReference>
<dbReference type="InParanoid" id="A0A3P8Y0D4"/>
<evidence type="ECO:0000256" key="4">
    <source>
        <dbReference type="ARBA" id="ARBA00022729"/>
    </source>
</evidence>
<feature type="domain" description="VWFA" evidence="8">
    <location>
        <begin position="1"/>
        <end position="160"/>
    </location>
</feature>
<dbReference type="Bgee" id="ENSELUG00000025459">
    <property type="expression patterns" value="Expressed in bone element"/>
</dbReference>
<accession>A0A3P8Y0D4</accession>
<evidence type="ECO:0000256" key="3">
    <source>
        <dbReference type="ARBA" id="ARBA00022530"/>
    </source>
</evidence>
<dbReference type="Gene3D" id="3.40.50.410">
    <property type="entry name" value="von Willebrand factor, type A domain"/>
    <property type="match status" value="2"/>
</dbReference>
<keyword evidence="3" id="KW-0272">Extracellular matrix</keyword>
<keyword evidence="5" id="KW-0677">Repeat</keyword>
<proteinExistence type="predicted"/>
<evidence type="ECO:0000256" key="6">
    <source>
        <dbReference type="ARBA" id="ARBA00022889"/>
    </source>
</evidence>
<organism evidence="9 10">
    <name type="scientific">Esox lucius</name>
    <name type="common">Northern pike</name>
    <dbReference type="NCBI Taxonomy" id="8010"/>
    <lineage>
        <taxon>Eukaryota</taxon>
        <taxon>Metazoa</taxon>
        <taxon>Chordata</taxon>
        <taxon>Craniata</taxon>
        <taxon>Vertebrata</taxon>
        <taxon>Euteleostomi</taxon>
        <taxon>Actinopterygii</taxon>
        <taxon>Neopterygii</taxon>
        <taxon>Teleostei</taxon>
        <taxon>Protacanthopterygii</taxon>
        <taxon>Esociformes</taxon>
        <taxon>Esocidae</taxon>
        <taxon>Esox</taxon>
    </lineage>
</organism>
<evidence type="ECO:0000259" key="8">
    <source>
        <dbReference type="PROSITE" id="PS50234"/>
    </source>
</evidence>
<dbReference type="Pfam" id="PF00092">
    <property type="entry name" value="VWA"/>
    <property type="match status" value="2"/>
</dbReference>
<keyword evidence="10" id="KW-1185">Reference proteome</keyword>
<dbReference type="AlphaFoldDB" id="A0A3P8Y0D4"/>
<dbReference type="SUPFAM" id="SSF53300">
    <property type="entry name" value="vWA-like"/>
    <property type="match status" value="2"/>
</dbReference>
<dbReference type="PROSITE" id="PS50234">
    <property type="entry name" value="VWFA"/>
    <property type="match status" value="2"/>
</dbReference>
<reference evidence="9" key="3">
    <citation type="submission" date="2025-08" db="UniProtKB">
        <authorList>
            <consortium name="Ensembl"/>
        </authorList>
    </citation>
    <scope>IDENTIFICATION</scope>
</reference>
<evidence type="ECO:0000313" key="9">
    <source>
        <dbReference type="Ensembl" id="ENSELUP00000009094.3"/>
    </source>
</evidence>
<reference evidence="10" key="1">
    <citation type="journal article" date="2014" name="PLoS ONE">
        <title>The genome and linkage map of the northern pike (Esox lucius): conserved synteny revealed between the salmonid sister group and the Neoteleostei.</title>
        <authorList>
            <person name="Rondeau E.B."/>
            <person name="Minkley D.R."/>
            <person name="Leong J.S."/>
            <person name="Messmer A.M."/>
            <person name="Jantzen J.R."/>
            <person name="von Schalburg K.R."/>
            <person name="Lemon C."/>
            <person name="Bird N.H."/>
            <person name="Koop B.F."/>
        </authorList>
    </citation>
    <scope>NUCLEOTIDE SEQUENCE</scope>
</reference>
<dbReference type="PANTHER" id="PTHR24020">
    <property type="entry name" value="COLLAGEN ALPHA"/>
    <property type="match status" value="1"/>
</dbReference>
<dbReference type="OMA" id="KSDRAFH"/>
<dbReference type="InterPro" id="IPR002035">
    <property type="entry name" value="VWF_A"/>
</dbReference>
<dbReference type="Proteomes" id="UP000265140">
    <property type="component" value="Chromosome 16"/>
</dbReference>
<reference evidence="9" key="4">
    <citation type="submission" date="2025-09" db="UniProtKB">
        <authorList>
            <consortium name="Ensembl"/>
        </authorList>
    </citation>
    <scope>IDENTIFICATION</scope>
</reference>
<sequence>NGLPAIREFIRRMANELDISGDNVRVAVVQYSDDAMEYFDLKTHKTKASVIYAVRSLRHKGGSPRNTGAALQFVKDSVFTASSGSRHLEGVPQLLFLLTGGESSDDVKAAASDLKRLGVLSFAIGMKNVRQEELQSIAYSSRFIFNLPVFGELLSIQPEILAFVQSKMGIEPPTIVGKNIVFLLDGSDDTRSGFPAMLDFVQRVVENLSIGENKDHVSVVQFSRTPEAHFLLNTYADKQNVMSFIQSIQHTGGGPRNTGEALRYVKDNVFIASSGSRRQEGVPQILILLTGGRSQDDVAFPAAALKKDIIVPFSIGTRNADILELQMIAHTPSYALSVPLFDNLEGIQQDLKVALLTSQQHL</sequence>
<keyword evidence="2" id="KW-0964">Secreted</keyword>
<dbReference type="GO" id="GO:0005615">
    <property type="term" value="C:extracellular space"/>
    <property type="evidence" value="ECO:0007669"/>
    <property type="project" value="TreeGrafter"/>
</dbReference>